<organism evidence="4 5">
    <name type="scientific">Mesocricetus auratus</name>
    <name type="common">Golden hamster</name>
    <dbReference type="NCBI Taxonomy" id="10036"/>
    <lineage>
        <taxon>Eukaryota</taxon>
        <taxon>Metazoa</taxon>
        <taxon>Chordata</taxon>
        <taxon>Craniata</taxon>
        <taxon>Vertebrata</taxon>
        <taxon>Euteleostomi</taxon>
        <taxon>Mammalia</taxon>
        <taxon>Eutheria</taxon>
        <taxon>Euarchontoglires</taxon>
        <taxon>Glires</taxon>
        <taxon>Rodentia</taxon>
        <taxon>Myomorpha</taxon>
        <taxon>Muroidea</taxon>
        <taxon>Cricetidae</taxon>
        <taxon>Cricetinae</taxon>
        <taxon>Mesocricetus</taxon>
    </lineage>
</organism>
<dbReference type="Proteomes" id="UP000886700">
    <property type="component" value="Unplaced"/>
</dbReference>
<keyword evidence="2" id="KW-0689">Ribosomal protein</keyword>
<dbReference type="PANTHER" id="PTHR11710">
    <property type="entry name" value="40S RIBOSOMAL PROTEIN S19"/>
    <property type="match status" value="1"/>
</dbReference>
<gene>
    <name evidence="5" type="primary">LOC101825451</name>
</gene>
<dbReference type="Pfam" id="PF01090">
    <property type="entry name" value="Ribosomal_S19e"/>
    <property type="match status" value="1"/>
</dbReference>
<evidence type="ECO:0000313" key="5">
    <source>
        <dbReference type="RefSeq" id="XP_040599787.1"/>
    </source>
</evidence>
<dbReference type="SUPFAM" id="SSF46785">
    <property type="entry name" value="Winged helix' DNA-binding domain"/>
    <property type="match status" value="1"/>
</dbReference>
<dbReference type="RefSeq" id="XP_040599787.1">
    <property type="nucleotide sequence ID" value="XM_040743853.1"/>
</dbReference>
<comment type="similarity">
    <text evidence="1">Belongs to the eukaryotic ribosomal protein eS19 family.</text>
</comment>
<dbReference type="InterPro" id="IPR001266">
    <property type="entry name" value="Ribosomal_eS19"/>
</dbReference>
<dbReference type="GeneID" id="101825451"/>
<dbReference type="Gene3D" id="1.10.10.10">
    <property type="entry name" value="Winged helix-like DNA-binding domain superfamily/Winged helix DNA-binding domain"/>
    <property type="match status" value="1"/>
</dbReference>
<reference evidence="5" key="1">
    <citation type="submission" date="2025-08" db="UniProtKB">
        <authorList>
            <consortium name="RefSeq"/>
        </authorList>
    </citation>
    <scope>IDENTIFICATION</scope>
    <source>
        <tissue evidence="5">Liver</tissue>
    </source>
</reference>
<protein>
    <submittedName>
        <fullName evidence="5">40S ribosomal protein S19-like</fullName>
    </submittedName>
</protein>
<proteinExistence type="inferred from homology"/>
<evidence type="ECO:0000313" key="4">
    <source>
        <dbReference type="Proteomes" id="UP000886700"/>
    </source>
</evidence>
<evidence type="ECO:0000256" key="2">
    <source>
        <dbReference type="ARBA" id="ARBA00022980"/>
    </source>
</evidence>
<dbReference type="PANTHER" id="PTHR11710:SF31">
    <property type="entry name" value="SMALL RIBOSOMAL SUBUNIT PROTEIN ES19"/>
    <property type="match status" value="1"/>
</dbReference>
<keyword evidence="4" id="KW-1185">Reference proteome</keyword>
<dbReference type="SMART" id="SM01413">
    <property type="entry name" value="Ribosomal_S19e"/>
    <property type="match status" value="1"/>
</dbReference>
<name>A0ABM2XAD0_MESAU</name>
<evidence type="ECO:0000256" key="1">
    <source>
        <dbReference type="ARBA" id="ARBA00010014"/>
    </source>
</evidence>
<dbReference type="InterPro" id="IPR036388">
    <property type="entry name" value="WH-like_DNA-bd_sf"/>
</dbReference>
<dbReference type="InterPro" id="IPR036390">
    <property type="entry name" value="WH_DNA-bd_sf"/>
</dbReference>
<accession>A0ABM2XAD0</accession>
<sequence>MPGVTIKDLNQQEFIRALAAFLKKSGKLKVCEQVDTVKLAKYKELAPCDENWFYTRAASRARHLYLLDGARVGSMTKVYGGEQRKGVRPSHFSRGSKSVARRFLQGLEGLKMVEKDQD</sequence>
<evidence type="ECO:0000256" key="3">
    <source>
        <dbReference type="ARBA" id="ARBA00023274"/>
    </source>
</evidence>
<keyword evidence="3" id="KW-0687">Ribonucleoprotein</keyword>